<dbReference type="PANTHER" id="PTHR24421:SF63">
    <property type="entry name" value="SENSOR HISTIDINE KINASE DESK"/>
    <property type="match status" value="1"/>
</dbReference>
<evidence type="ECO:0000256" key="2">
    <source>
        <dbReference type="ARBA" id="ARBA00022777"/>
    </source>
</evidence>
<reference evidence="8" key="1">
    <citation type="journal article" date="2019" name="Int. J. Syst. Evol. Microbiol.">
        <title>The Global Catalogue of Microorganisms (GCM) 10K type strain sequencing project: providing services to taxonomists for standard genome sequencing and annotation.</title>
        <authorList>
            <consortium name="The Broad Institute Genomics Platform"/>
            <consortium name="The Broad Institute Genome Sequencing Center for Infectious Disease"/>
            <person name="Wu L."/>
            <person name="Ma J."/>
        </authorList>
    </citation>
    <scope>NUCLEOTIDE SEQUENCE [LARGE SCALE GENOMIC DNA]</scope>
    <source>
        <strain evidence="8">JCM 30846</strain>
    </source>
</reference>
<gene>
    <name evidence="7" type="ORF">GCM10023082_44800</name>
</gene>
<feature type="region of interest" description="Disordered" evidence="4">
    <location>
        <begin position="1"/>
        <end position="22"/>
    </location>
</feature>
<dbReference type="EMBL" id="BAABEP010000035">
    <property type="protein sequence ID" value="GAA3743019.1"/>
    <property type="molecule type" value="Genomic_DNA"/>
</dbReference>
<protein>
    <submittedName>
        <fullName evidence="7">Sensor histidine kinase</fullName>
    </submittedName>
</protein>
<evidence type="ECO:0000313" key="7">
    <source>
        <dbReference type="EMBL" id="GAA3743019.1"/>
    </source>
</evidence>
<name>A0ABP7FN29_9ACTN</name>
<dbReference type="InterPro" id="IPR050482">
    <property type="entry name" value="Sensor_HK_TwoCompSys"/>
</dbReference>
<feature type="domain" description="Signal transduction histidine kinase subgroup 3 dimerisation and phosphoacceptor" evidence="6">
    <location>
        <begin position="201"/>
        <end position="265"/>
    </location>
</feature>
<dbReference type="InterPro" id="IPR036890">
    <property type="entry name" value="HATPase_C_sf"/>
</dbReference>
<keyword evidence="2 7" id="KW-0418">Kinase</keyword>
<keyword evidence="3" id="KW-0902">Two-component regulatory system</keyword>
<dbReference type="InterPro" id="IPR011712">
    <property type="entry name" value="Sig_transdc_His_kin_sub3_dim/P"/>
</dbReference>
<evidence type="ECO:0000259" key="6">
    <source>
        <dbReference type="Pfam" id="PF07730"/>
    </source>
</evidence>
<dbReference type="Gene3D" id="3.30.565.10">
    <property type="entry name" value="Histidine kinase-like ATPase, C-terminal domain"/>
    <property type="match status" value="1"/>
</dbReference>
<feature type="transmembrane region" description="Helical" evidence="5">
    <location>
        <begin position="133"/>
        <end position="150"/>
    </location>
</feature>
<feature type="transmembrane region" description="Helical" evidence="5">
    <location>
        <begin position="92"/>
        <end position="121"/>
    </location>
</feature>
<accession>A0ABP7FN29</accession>
<evidence type="ECO:0000256" key="5">
    <source>
        <dbReference type="SAM" id="Phobius"/>
    </source>
</evidence>
<organism evidence="7 8">
    <name type="scientific">Streptomyces tremellae</name>
    <dbReference type="NCBI Taxonomy" id="1124239"/>
    <lineage>
        <taxon>Bacteria</taxon>
        <taxon>Bacillati</taxon>
        <taxon>Actinomycetota</taxon>
        <taxon>Actinomycetes</taxon>
        <taxon>Kitasatosporales</taxon>
        <taxon>Streptomycetaceae</taxon>
        <taxon>Streptomyces</taxon>
    </lineage>
</organism>
<keyword evidence="8" id="KW-1185">Reference proteome</keyword>
<dbReference type="GO" id="GO:0016301">
    <property type="term" value="F:kinase activity"/>
    <property type="evidence" value="ECO:0007669"/>
    <property type="project" value="UniProtKB-KW"/>
</dbReference>
<comment type="caution">
    <text evidence="7">The sequence shown here is derived from an EMBL/GenBank/DDBJ whole genome shotgun (WGS) entry which is preliminary data.</text>
</comment>
<dbReference type="PANTHER" id="PTHR24421">
    <property type="entry name" value="NITRATE/NITRITE SENSOR PROTEIN NARX-RELATED"/>
    <property type="match status" value="1"/>
</dbReference>
<dbReference type="CDD" id="cd16917">
    <property type="entry name" value="HATPase_UhpB-NarQ-NarX-like"/>
    <property type="match status" value="1"/>
</dbReference>
<sequence length="401" mass="41464">MSGVRTTDDRPHEVGPGVPIGRPPENRRQVLVKLMWTGIWLAYLGAPVSDLGDGGHGTAAVALGSAGLAAFVAVYLALVFRHTGRAYSAGTVRALLAGVFALAACLALTMGSPWLVLFVYVSVSAGAALPARQSAVAIPVAVGALALVGTQTRGDDGYVLALAAPALLGGFAMVGVSQLVRTMVELRQARATVATLAANEERLRMARDLHDLLGHSLSLITLKSELAGRMLPDHPGRAAEQVEDIERVSRQALTDVREAVSGYRRLTLPGELAGARTTLAVAGIAARLPDAVPGDLPGALAPRSEEALAWSLREAVTNVVRHSGARNCAVALAPRQTLDGLFLQLTVEDDGRGLGTAPRGNGLTGLGERLDAAGGTLDLRSSRPGVALTVRVPLAARGDAV</sequence>
<dbReference type="Pfam" id="PF07730">
    <property type="entry name" value="HisKA_3"/>
    <property type="match status" value="1"/>
</dbReference>
<feature type="compositionally biased region" description="Basic and acidic residues" evidence="4">
    <location>
        <begin position="1"/>
        <end position="13"/>
    </location>
</feature>
<evidence type="ECO:0000256" key="3">
    <source>
        <dbReference type="ARBA" id="ARBA00023012"/>
    </source>
</evidence>
<keyword evidence="5" id="KW-1133">Transmembrane helix</keyword>
<evidence type="ECO:0000313" key="8">
    <source>
        <dbReference type="Proteomes" id="UP001499884"/>
    </source>
</evidence>
<feature type="transmembrane region" description="Helical" evidence="5">
    <location>
        <begin position="157"/>
        <end position="180"/>
    </location>
</feature>
<dbReference type="Gene3D" id="1.20.5.1930">
    <property type="match status" value="1"/>
</dbReference>
<feature type="transmembrane region" description="Helical" evidence="5">
    <location>
        <begin position="58"/>
        <end position="80"/>
    </location>
</feature>
<keyword evidence="5" id="KW-0812">Transmembrane</keyword>
<proteinExistence type="predicted"/>
<feature type="transmembrane region" description="Helical" evidence="5">
    <location>
        <begin position="30"/>
        <end position="46"/>
    </location>
</feature>
<evidence type="ECO:0000256" key="1">
    <source>
        <dbReference type="ARBA" id="ARBA00022679"/>
    </source>
</evidence>
<keyword evidence="1" id="KW-0808">Transferase</keyword>
<dbReference type="Proteomes" id="UP001499884">
    <property type="component" value="Unassembled WGS sequence"/>
</dbReference>
<evidence type="ECO:0000256" key="4">
    <source>
        <dbReference type="SAM" id="MobiDB-lite"/>
    </source>
</evidence>
<dbReference type="SUPFAM" id="SSF55874">
    <property type="entry name" value="ATPase domain of HSP90 chaperone/DNA topoisomerase II/histidine kinase"/>
    <property type="match status" value="1"/>
</dbReference>
<keyword evidence="5" id="KW-0472">Membrane</keyword>